<evidence type="ECO:0008006" key="4">
    <source>
        <dbReference type="Google" id="ProtNLM"/>
    </source>
</evidence>
<evidence type="ECO:0000256" key="1">
    <source>
        <dbReference type="SAM" id="Phobius"/>
    </source>
</evidence>
<dbReference type="Proteomes" id="UP000500961">
    <property type="component" value="Chromosome"/>
</dbReference>
<gene>
    <name evidence="2" type="ORF">FHG85_07855</name>
</gene>
<dbReference type="EMBL" id="CP041345">
    <property type="protein sequence ID" value="QKG80176.1"/>
    <property type="molecule type" value="Genomic_DNA"/>
</dbReference>
<dbReference type="KEGG" id="ttz:FHG85_07855"/>
<keyword evidence="1" id="KW-0812">Transmembrane</keyword>
<proteinExistence type="predicted"/>
<protein>
    <recommendedName>
        <fullName evidence="4">Stationary phase survival protein SurE</fullName>
    </recommendedName>
</protein>
<evidence type="ECO:0000313" key="3">
    <source>
        <dbReference type="Proteomes" id="UP000500961"/>
    </source>
</evidence>
<feature type="transmembrane region" description="Helical" evidence="1">
    <location>
        <begin position="12"/>
        <end position="37"/>
    </location>
</feature>
<reference evidence="2 3" key="1">
    <citation type="submission" date="2019-07" db="EMBL/GenBank/DDBJ databases">
        <title>Thalassofilum flectens gen. nov., sp. nov., a novel moderate thermophilic anaerobe from a shallow sea hot spring in Kunashir Island (Russia), representing a new family in the order Bacteroidales, and proposal of Thalassofilacea fam. nov.</title>
        <authorList>
            <person name="Kochetkova T.V."/>
            <person name="Podosokorskaya O.A."/>
            <person name="Novikov A."/>
            <person name="Elcheninov A.G."/>
            <person name="Toshchakov S.V."/>
            <person name="Kublanov I.V."/>
        </authorList>
    </citation>
    <scope>NUCLEOTIDE SEQUENCE [LARGE SCALE GENOMIC DNA]</scope>
    <source>
        <strain evidence="2 3">38-H</strain>
    </source>
</reference>
<evidence type="ECO:0000313" key="2">
    <source>
        <dbReference type="EMBL" id="QKG80176.1"/>
    </source>
</evidence>
<dbReference type="RefSeq" id="WP_173074669.1">
    <property type="nucleotide sequence ID" value="NZ_CP041345.1"/>
</dbReference>
<name>A0A7D3XMF8_9BACT</name>
<feature type="transmembrane region" description="Helical" evidence="1">
    <location>
        <begin position="49"/>
        <end position="69"/>
    </location>
</feature>
<feature type="transmembrane region" description="Helical" evidence="1">
    <location>
        <begin position="75"/>
        <end position="95"/>
    </location>
</feature>
<keyword evidence="1" id="KW-0472">Membrane</keyword>
<sequence length="96" mass="10968">MQKKINKQWHGYLLGLALPVITFFVIYLSLAGSYRFIDFIKYLNFKGDLSRALSLAVIPNLGLFFVFIWTNRLKAAQGVLGITILLALTIVLFRFL</sequence>
<keyword evidence="3" id="KW-1185">Reference proteome</keyword>
<dbReference type="AlphaFoldDB" id="A0A7D3XMF8"/>
<accession>A0A7D3XMF8</accession>
<organism evidence="2 3">
    <name type="scientific">Tenuifilum thalassicum</name>
    <dbReference type="NCBI Taxonomy" id="2590900"/>
    <lineage>
        <taxon>Bacteria</taxon>
        <taxon>Pseudomonadati</taxon>
        <taxon>Bacteroidota</taxon>
        <taxon>Bacteroidia</taxon>
        <taxon>Bacteroidales</taxon>
        <taxon>Tenuifilaceae</taxon>
        <taxon>Tenuifilum</taxon>
    </lineage>
</organism>
<keyword evidence="1" id="KW-1133">Transmembrane helix</keyword>